<evidence type="ECO:0000259" key="1">
    <source>
        <dbReference type="Pfam" id="PF03184"/>
    </source>
</evidence>
<dbReference type="Proteomes" id="UP000054538">
    <property type="component" value="Unassembled WGS sequence"/>
</dbReference>
<sequence length="62" mass="7192">KKYNKFHITVRFMCNATGTEKCPIFHVGESKQPCCFSKRSPANCGFWHCNNETAWMTSVIFE</sequence>
<feature type="non-terminal residue" evidence="2">
    <location>
        <position position="1"/>
    </location>
</feature>
<accession>A0A0D0DYM3</accession>
<dbReference type="OrthoDB" id="2618249at2759"/>
<organism evidence="2 3">
    <name type="scientific">Paxillus rubicundulus Ve08.2h10</name>
    <dbReference type="NCBI Taxonomy" id="930991"/>
    <lineage>
        <taxon>Eukaryota</taxon>
        <taxon>Fungi</taxon>
        <taxon>Dikarya</taxon>
        <taxon>Basidiomycota</taxon>
        <taxon>Agaricomycotina</taxon>
        <taxon>Agaricomycetes</taxon>
        <taxon>Agaricomycetidae</taxon>
        <taxon>Boletales</taxon>
        <taxon>Paxilineae</taxon>
        <taxon>Paxillaceae</taxon>
        <taxon>Paxillus</taxon>
    </lineage>
</organism>
<dbReference type="Pfam" id="PF03184">
    <property type="entry name" value="DDE_1"/>
    <property type="match status" value="1"/>
</dbReference>
<evidence type="ECO:0000313" key="2">
    <source>
        <dbReference type="EMBL" id="KIK88115.1"/>
    </source>
</evidence>
<reference evidence="2 3" key="1">
    <citation type="submission" date="2014-04" db="EMBL/GenBank/DDBJ databases">
        <authorList>
            <consortium name="DOE Joint Genome Institute"/>
            <person name="Kuo A."/>
            <person name="Kohler A."/>
            <person name="Jargeat P."/>
            <person name="Nagy L.G."/>
            <person name="Floudas D."/>
            <person name="Copeland A."/>
            <person name="Barry K.W."/>
            <person name="Cichocki N."/>
            <person name="Veneault-Fourrey C."/>
            <person name="LaButti K."/>
            <person name="Lindquist E.A."/>
            <person name="Lipzen A."/>
            <person name="Lundell T."/>
            <person name="Morin E."/>
            <person name="Murat C."/>
            <person name="Sun H."/>
            <person name="Tunlid A."/>
            <person name="Henrissat B."/>
            <person name="Grigoriev I.V."/>
            <person name="Hibbett D.S."/>
            <person name="Martin F."/>
            <person name="Nordberg H.P."/>
            <person name="Cantor M.N."/>
            <person name="Hua S.X."/>
        </authorList>
    </citation>
    <scope>NUCLEOTIDE SEQUENCE [LARGE SCALE GENOMIC DNA]</scope>
    <source>
        <strain evidence="2 3">Ve08.2h10</strain>
    </source>
</reference>
<dbReference type="AlphaFoldDB" id="A0A0D0DYM3"/>
<dbReference type="GO" id="GO:0003676">
    <property type="term" value="F:nucleic acid binding"/>
    <property type="evidence" value="ECO:0007669"/>
    <property type="project" value="InterPro"/>
</dbReference>
<keyword evidence="3" id="KW-1185">Reference proteome</keyword>
<name>A0A0D0DYM3_9AGAM</name>
<proteinExistence type="predicted"/>
<evidence type="ECO:0000313" key="3">
    <source>
        <dbReference type="Proteomes" id="UP000054538"/>
    </source>
</evidence>
<dbReference type="InParanoid" id="A0A0D0DYM3"/>
<gene>
    <name evidence="2" type="ORF">PAXRUDRAFT_152300</name>
</gene>
<dbReference type="EMBL" id="KN825538">
    <property type="protein sequence ID" value="KIK88115.1"/>
    <property type="molecule type" value="Genomic_DNA"/>
</dbReference>
<protein>
    <recommendedName>
        <fullName evidence="1">DDE-1 domain-containing protein</fullName>
    </recommendedName>
</protein>
<reference evidence="3" key="2">
    <citation type="submission" date="2015-01" db="EMBL/GenBank/DDBJ databases">
        <title>Evolutionary Origins and Diversification of the Mycorrhizal Mutualists.</title>
        <authorList>
            <consortium name="DOE Joint Genome Institute"/>
            <consortium name="Mycorrhizal Genomics Consortium"/>
            <person name="Kohler A."/>
            <person name="Kuo A."/>
            <person name="Nagy L.G."/>
            <person name="Floudas D."/>
            <person name="Copeland A."/>
            <person name="Barry K.W."/>
            <person name="Cichocki N."/>
            <person name="Veneault-Fourrey C."/>
            <person name="LaButti K."/>
            <person name="Lindquist E.A."/>
            <person name="Lipzen A."/>
            <person name="Lundell T."/>
            <person name="Morin E."/>
            <person name="Murat C."/>
            <person name="Riley R."/>
            <person name="Ohm R."/>
            <person name="Sun H."/>
            <person name="Tunlid A."/>
            <person name="Henrissat B."/>
            <person name="Grigoriev I.V."/>
            <person name="Hibbett D.S."/>
            <person name="Martin F."/>
        </authorList>
    </citation>
    <scope>NUCLEOTIDE SEQUENCE [LARGE SCALE GENOMIC DNA]</scope>
    <source>
        <strain evidence="3">Ve08.2h10</strain>
    </source>
</reference>
<dbReference type="InterPro" id="IPR004875">
    <property type="entry name" value="DDE_SF_endonuclease_dom"/>
</dbReference>
<dbReference type="HOGENOM" id="CLU_018294_9_0_1"/>
<feature type="domain" description="DDE-1" evidence="1">
    <location>
        <begin position="7"/>
        <end position="62"/>
    </location>
</feature>